<protein>
    <submittedName>
        <fullName evidence="1">Uncharacterized protein</fullName>
    </submittedName>
</protein>
<reference evidence="1" key="1">
    <citation type="submission" date="2021-01" db="EMBL/GenBank/DDBJ databases">
        <authorList>
            <person name="Kaushik A."/>
        </authorList>
    </citation>
    <scope>NUCLEOTIDE SEQUENCE</scope>
    <source>
        <strain evidence="1">AG1-1A</strain>
    </source>
</reference>
<dbReference type="Proteomes" id="UP000663840">
    <property type="component" value="Unassembled WGS sequence"/>
</dbReference>
<name>A0A8H3AVM5_9AGAM</name>
<gene>
    <name evidence="1" type="ORF">RDB_LOCUS78953</name>
</gene>
<dbReference type="AlphaFoldDB" id="A0A8H3AVM5"/>
<dbReference type="EMBL" id="CAJMWR010002215">
    <property type="protein sequence ID" value="CAE6441561.1"/>
    <property type="molecule type" value="Genomic_DNA"/>
</dbReference>
<proteinExistence type="predicted"/>
<comment type="caution">
    <text evidence="1">The sequence shown here is derived from an EMBL/GenBank/DDBJ whole genome shotgun (WGS) entry which is preliminary data.</text>
</comment>
<evidence type="ECO:0000313" key="2">
    <source>
        <dbReference type="Proteomes" id="UP000663840"/>
    </source>
</evidence>
<accession>A0A8H3AVM5</accession>
<organism evidence="1 2">
    <name type="scientific">Rhizoctonia solani</name>
    <dbReference type="NCBI Taxonomy" id="456999"/>
    <lineage>
        <taxon>Eukaryota</taxon>
        <taxon>Fungi</taxon>
        <taxon>Dikarya</taxon>
        <taxon>Basidiomycota</taxon>
        <taxon>Agaricomycotina</taxon>
        <taxon>Agaricomycetes</taxon>
        <taxon>Cantharellales</taxon>
        <taxon>Ceratobasidiaceae</taxon>
        <taxon>Rhizoctonia</taxon>
    </lineage>
</organism>
<evidence type="ECO:0000313" key="1">
    <source>
        <dbReference type="EMBL" id="CAE6441561.1"/>
    </source>
</evidence>
<sequence>MAGATPVKTVELKLVSQEPSDPLSYGARLTRSEKPQLSNSNDFRVRGDKLPAFATEVVSGVPDGFVPMATMWSLYQKEATEQDQELVKGRDNNLDTMLLFFLPHF</sequence>